<dbReference type="PROSITE" id="PS50158">
    <property type="entry name" value="ZF_CCHC"/>
    <property type="match status" value="1"/>
</dbReference>
<dbReference type="InterPro" id="IPR040256">
    <property type="entry name" value="At4g02000-like"/>
</dbReference>
<sequence length="468" mass="51909">MEVLASQIAQQTAGQKGGPSSSNVSMKAGIYPGIGPNPTPKNPNATANPVTLGNVLPKVLNRATGPTASNIANSGAGPSNVLVAHNIPVKNMTDSYASKVAAGEQRQQRHFDGRPRNFESWKAARALTAAAKSAECVGKNKARFQRLHNVNMEETPYPELKNDAEMTEEKKGEIRDTFRFLRQSQVQPSGKVVRASINSLQLANRLQFLKEKTFVLYTVDISPARDTVVEWAEANLHHEMGIKVSRVRVLNKHYYLITVQEEEDRDLILDAAPLYLGPHMVFALPWDPAFDSSNLDNCKVPIWVELPNIHPSMEAFGMELLETIGEVLFTSCEETDCHYTSIRGCLKMDLSLELPEAIEVQDLATGETFFHPVLYKSMPNACFHCHQRGHVVRNCPVRRQKRQGNKREVQENQDGEPSPPIAAAQQQAPSADLKENGKSKIEFTRENIERSGGSCRPYKTGRDVCIVS</sequence>
<dbReference type="SMART" id="SM00343">
    <property type="entry name" value="ZnF_C2HC"/>
    <property type="match status" value="1"/>
</dbReference>
<dbReference type="EMBL" id="JBJQOH010000006">
    <property type="protein sequence ID" value="KAL3682039.1"/>
    <property type="molecule type" value="Genomic_DNA"/>
</dbReference>
<reference evidence="4 5" key="1">
    <citation type="submission" date="2024-09" db="EMBL/GenBank/DDBJ databases">
        <title>Chromosome-scale assembly of Riccia sorocarpa.</title>
        <authorList>
            <person name="Paukszto L."/>
        </authorList>
    </citation>
    <scope>NUCLEOTIDE SEQUENCE [LARGE SCALE GENOMIC DNA]</scope>
    <source>
        <strain evidence="4">LP-2024</strain>
        <tissue evidence="4">Aerial parts of the thallus</tissue>
    </source>
</reference>
<feature type="compositionally biased region" description="Polar residues" evidence="2">
    <location>
        <begin position="7"/>
        <end position="25"/>
    </location>
</feature>
<protein>
    <recommendedName>
        <fullName evidence="3">CCHC-type domain-containing protein</fullName>
    </recommendedName>
</protein>
<dbReference type="AlphaFoldDB" id="A0ABD3GY42"/>
<dbReference type="Gene3D" id="4.10.60.10">
    <property type="entry name" value="Zinc finger, CCHC-type"/>
    <property type="match status" value="1"/>
</dbReference>
<keyword evidence="1" id="KW-0863">Zinc-finger</keyword>
<feature type="region of interest" description="Disordered" evidence="2">
    <location>
        <begin position="1"/>
        <end position="50"/>
    </location>
</feature>
<evidence type="ECO:0000259" key="3">
    <source>
        <dbReference type="PROSITE" id="PS50158"/>
    </source>
</evidence>
<evidence type="ECO:0000256" key="1">
    <source>
        <dbReference type="PROSITE-ProRule" id="PRU00047"/>
    </source>
</evidence>
<feature type="compositionally biased region" description="Basic and acidic residues" evidence="2">
    <location>
        <begin position="432"/>
        <end position="449"/>
    </location>
</feature>
<feature type="domain" description="CCHC-type" evidence="3">
    <location>
        <begin position="382"/>
        <end position="396"/>
    </location>
</feature>
<comment type="caution">
    <text evidence="4">The sequence shown here is derived from an EMBL/GenBank/DDBJ whole genome shotgun (WGS) entry which is preliminary data.</text>
</comment>
<dbReference type="Proteomes" id="UP001633002">
    <property type="component" value="Unassembled WGS sequence"/>
</dbReference>
<accession>A0ABD3GY42</accession>
<evidence type="ECO:0000256" key="2">
    <source>
        <dbReference type="SAM" id="MobiDB-lite"/>
    </source>
</evidence>
<feature type="compositionally biased region" description="Low complexity" evidence="2">
    <location>
        <begin position="421"/>
        <end position="431"/>
    </location>
</feature>
<feature type="region of interest" description="Disordered" evidence="2">
    <location>
        <begin position="399"/>
        <end position="460"/>
    </location>
</feature>
<organism evidence="4 5">
    <name type="scientific">Riccia sorocarpa</name>
    <dbReference type="NCBI Taxonomy" id="122646"/>
    <lineage>
        <taxon>Eukaryota</taxon>
        <taxon>Viridiplantae</taxon>
        <taxon>Streptophyta</taxon>
        <taxon>Embryophyta</taxon>
        <taxon>Marchantiophyta</taxon>
        <taxon>Marchantiopsida</taxon>
        <taxon>Marchantiidae</taxon>
        <taxon>Marchantiales</taxon>
        <taxon>Ricciaceae</taxon>
        <taxon>Riccia</taxon>
    </lineage>
</organism>
<proteinExistence type="predicted"/>
<gene>
    <name evidence="4" type="ORF">R1sor_000061</name>
</gene>
<keyword evidence="5" id="KW-1185">Reference proteome</keyword>
<dbReference type="PANTHER" id="PTHR31286:SF180">
    <property type="entry name" value="OS10G0362600 PROTEIN"/>
    <property type="match status" value="1"/>
</dbReference>
<evidence type="ECO:0000313" key="5">
    <source>
        <dbReference type="Proteomes" id="UP001633002"/>
    </source>
</evidence>
<dbReference type="GO" id="GO:0008270">
    <property type="term" value="F:zinc ion binding"/>
    <property type="evidence" value="ECO:0007669"/>
    <property type="project" value="UniProtKB-KW"/>
</dbReference>
<evidence type="ECO:0000313" key="4">
    <source>
        <dbReference type="EMBL" id="KAL3682039.1"/>
    </source>
</evidence>
<dbReference type="InterPro" id="IPR001878">
    <property type="entry name" value="Znf_CCHC"/>
</dbReference>
<keyword evidence="1" id="KW-0862">Zinc</keyword>
<dbReference type="PANTHER" id="PTHR31286">
    <property type="entry name" value="GLYCINE-RICH CELL WALL STRUCTURAL PROTEIN 1.8-LIKE"/>
    <property type="match status" value="1"/>
</dbReference>
<dbReference type="SUPFAM" id="SSF57756">
    <property type="entry name" value="Retrovirus zinc finger-like domains"/>
    <property type="match status" value="1"/>
</dbReference>
<dbReference type="InterPro" id="IPR036875">
    <property type="entry name" value="Znf_CCHC_sf"/>
</dbReference>
<keyword evidence="1" id="KW-0479">Metal-binding</keyword>
<name>A0ABD3GY42_9MARC</name>